<evidence type="ECO:0000313" key="3">
    <source>
        <dbReference type="Proteomes" id="UP000051638"/>
    </source>
</evidence>
<gene>
    <name evidence="2" type="ORF">FC24_GL001552</name>
</gene>
<dbReference type="PATRIC" id="fig|1423796.3.peg.1579"/>
<dbReference type="AlphaFoldDB" id="A0A0R2CZJ3"/>
<feature type="transmembrane region" description="Helical" evidence="1">
    <location>
        <begin position="180"/>
        <end position="198"/>
    </location>
</feature>
<dbReference type="RefSeq" id="WP_057874105.1">
    <property type="nucleotide sequence ID" value="NZ_AYYI01000040.1"/>
</dbReference>
<sequence>MTGFKPSQTLQKLAHLIKVVCCSALIFALLGIGYSWRRPAGVAPLYQGKVLISFAKVQRQHIAETDVVHYSSGGDVAPLFMDTMKAPTTVKALQQALTKANLATKLDIANNVTSKQQKDASLVQIQVTSHQPKAAVQGANLAARVAVRQFKQRYHLRRVRILVPATQAEKQFRITSRGELILKSTFIGILLGFLWIFARELWQVHVTSK</sequence>
<dbReference type="Proteomes" id="UP000051638">
    <property type="component" value="Unassembled WGS sequence"/>
</dbReference>
<name>A0A0R2CZJ3_9LACO</name>
<protein>
    <recommendedName>
        <fullName evidence="4">Polysaccharide chain length determinant N-terminal domain-containing protein</fullName>
    </recommendedName>
</protein>
<keyword evidence="1" id="KW-0472">Membrane</keyword>
<dbReference type="STRING" id="1423796.FC24_GL001552"/>
<comment type="caution">
    <text evidence="2">The sequence shown here is derived from an EMBL/GenBank/DDBJ whole genome shotgun (WGS) entry which is preliminary data.</text>
</comment>
<accession>A0A0R2CZJ3</accession>
<reference evidence="2 3" key="1">
    <citation type="journal article" date="2015" name="Genome Announc.">
        <title>Expanding the biotechnology potential of lactobacilli through comparative genomics of 213 strains and associated genera.</title>
        <authorList>
            <person name="Sun Z."/>
            <person name="Harris H.M."/>
            <person name="McCann A."/>
            <person name="Guo C."/>
            <person name="Argimon S."/>
            <person name="Zhang W."/>
            <person name="Yang X."/>
            <person name="Jeffery I.B."/>
            <person name="Cooney J.C."/>
            <person name="Kagawa T.F."/>
            <person name="Liu W."/>
            <person name="Song Y."/>
            <person name="Salvetti E."/>
            <person name="Wrobel A."/>
            <person name="Rasinkangas P."/>
            <person name="Parkhill J."/>
            <person name="Rea M.C."/>
            <person name="O'Sullivan O."/>
            <person name="Ritari J."/>
            <person name="Douillard F.P."/>
            <person name="Paul Ross R."/>
            <person name="Yang R."/>
            <person name="Briner A.E."/>
            <person name="Felis G.E."/>
            <person name="de Vos W.M."/>
            <person name="Barrangou R."/>
            <person name="Klaenhammer T.R."/>
            <person name="Caufield P.W."/>
            <person name="Cui Y."/>
            <person name="Zhang H."/>
            <person name="O'Toole P.W."/>
        </authorList>
    </citation>
    <scope>NUCLEOTIDE SEQUENCE [LARGE SCALE GENOMIC DNA]</scope>
    <source>
        <strain evidence="2 3">DSM 20253</strain>
    </source>
</reference>
<keyword evidence="3" id="KW-1185">Reference proteome</keyword>
<proteinExistence type="predicted"/>
<keyword evidence="1" id="KW-0812">Transmembrane</keyword>
<dbReference type="OrthoDB" id="2292748at2"/>
<keyword evidence="1" id="KW-1133">Transmembrane helix</keyword>
<evidence type="ECO:0008006" key="4">
    <source>
        <dbReference type="Google" id="ProtNLM"/>
    </source>
</evidence>
<evidence type="ECO:0000256" key="1">
    <source>
        <dbReference type="SAM" id="Phobius"/>
    </source>
</evidence>
<feature type="transmembrane region" description="Helical" evidence="1">
    <location>
        <begin position="15"/>
        <end position="36"/>
    </location>
</feature>
<evidence type="ECO:0000313" key="2">
    <source>
        <dbReference type="EMBL" id="KRM97422.1"/>
    </source>
</evidence>
<dbReference type="EMBL" id="AYYI01000040">
    <property type="protein sequence ID" value="KRM97422.1"/>
    <property type="molecule type" value="Genomic_DNA"/>
</dbReference>
<organism evidence="2 3">
    <name type="scientific">Loigolactobacillus rennini DSM 20253</name>
    <dbReference type="NCBI Taxonomy" id="1423796"/>
    <lineage>
        <taxon>Bacteria</taxon>
        <taxon>Bacillati</taxon>
        <taxon>Bacillota</taxon>
        <taxon>Bacilli</taxon>
        <taxon>Lactobacillales</taxon>
        <taxon>Lactobacillaceae</taxon>
        <taxon>Loigolactobacillus</taxon>
    </lineage>
</organism>